<reference evidence="3" key="1">
    <citation type="journal article" date="2013" name="Lancet">
        <title>First case of E anophelis outbreak in an intensive-care unit.</title>
        <authorList>
            <person name="Teo J."/>
            <person name="Tan S.Y."/>
            <person name="Tay M."/>
            <person name="Ding Y."/>
            <person name="Kjelleberg S."/>
            <person name="Givskov M."/>
            <person name="Lin R.T."/>
            <person name="Yang L."/>
        </authorList>
    </citation>
    <scope>NUCLEOTIDE SEQUENCE [LARGE SCALE GENOMIC DNA]</scope>
    <source>
        <strain evidence="3">NUHP1</strain>
    </source>
</reference>
<name>A0A077ELA0_9FLAO</name>
<reference evidence="3" key="2">
    <citation type="journal article" date="2015" name="Genome Biol. Evol.">
        <title>Complete Genome Sequence and Transcriptomic Analysis of the Novel Pathogen Elizabethkingia anophelis in Response to Oxidative Stress.</title>
        <authorList>
            <person name="Li Y."/>
            <person name="Liu Y."/>
            <person name="Chew S.C."/>
            <person name="Tay M."/>
            <person name="Salido M.M."/>
            <person name="Teo J."/>
            <person name="Lauro F.M."/>
            <person name="Givskov M."/>
            <person name="Yang L."/>
        </authorList>
    </citation>
    <scope>NUCLEOTIDE SEQUENCE</scope>
    <source>
        <strain evidence="3">NUHP1</strain>
    </source>
</reference>
<dbReference type="RefSeq" id="WP_024566324.1">
    <property type="nucleotide sequence ID" value="NZ_CP007547.1"/>
</dbReference>
<dbReference type="eggNOG" id="COG2932">
    <property type="taxonomic scope" value="Bacteria"/>
</dbReference>
<organism evidence="3 4">
    <name type="scientific">Elizabethkingia anophelis NUHP1</name>
    <dbReference type="NCBI Taxonomy" id="1338011"/>
    <lineage>
        <taxon>Bacteria</taxon>
        <taxon>Pseudomonadati</taxon>
        <taxon>Bacteroidota</taxon>
        <taxon>Flavobacteriia</taxon>
        <taxon>Flavobacteriales</taxon>
        <taxon>Weeksellaceae</taxon>
        <taxon>Elizabethkingia</taxon>
    </lineage>
</organism>
<feature type="domain" description="HTH cro/C1-type" evidence="2">
    <location>
        <begin position="8"/>
        <end position="62"/>
    </location>
</feature>
<dbReference type="KEGG" id="eao:BD94_3219"/>
<dbReference type="SUPFAM" id="SSF47413">
    <property type="entry name" value="lambda repressor-like DNA-binding domains"/>
    <property type="match status" value="1"/>
</dbReference>
<dbReference type="PANTHER" id="PTHR46558">
    <property type="entry name" value="TRACRIPTIONAL REGULATORY PROTEIN-RELATED-RELATED"/>
    <property type="match status" value="1"/>
</dbReference>
<dbReference type="PANTHER" id="PTHR46558:SF11">
    <property type="entry name" value="HTH-TYPE TRANSCRIPTIONAL REGULATOR XRE"/>
    <property type="match status" value="1"/>
</dbReference>
<dbReference type="Proteomes" id="UP000028933">
    <property type="component" value="Chromosome"/>
</dbReference>
<dbReference type="Gene3D" id="2.10.109.10">
    <property type="entry name" value="Umud Fragment, subunit A"/>
    <property type="match status" value="1"/>
</dbReference>
<dbReference type="SUPFAM" id="SSF51306">
    <property type="entry name" value="LexA/Signal peptidase"/>
    <property type="match status" value="1"/>
</dbReference>
<dbReference type="HOGENOM" id="CLU_074799_0_0_10"/>
<dbReference type="GO" id="GO:0003677">
    <property type="term" value="F:DNA binding"/>
    <property type="evidence" value="ECO:0007669"/>
    <property type="project" value="UniProtKB-KW"/>
</dbReference>
<dbReference type="SMART" id="SM00530">
    <property type="entry name" value="HTH_XRE"/>
    <property type="match status" value="1"/>
</dbReference>
<dbReference type="Pfam" id="PF01381">
    <property type="entry name" value="HTH_3"/>
    <property type="match status" value="1"/>
</dbReference>
<dbReference type="InterPro" id="IPR015927">
    <property type="entry name" value="Peptidase_S24_S26A/B/C"/>
</dbReference>
<dbReference type="InterPro" id="IPR036286">
    <property type="entry name" value="LexA/Signal_pep-like_sf"/>
</dbReference>
<evidence type="ECO:0000313" key="3">
    <source>
        <dbReference type="EMBL" id="AIL46994.1"/>
    </source>
</evidence>
<dbReference type="CDD" id="cd00093">
    <property type="entry name" value="HTH_XRE"/>
    <property type="match status" value="1"/>
</dbReference>
<dbReference type="InterPro" id="IPR010982">
    <property type="entry name" value="Lambda_DNA-bd_dom_sf"/>
</dbReference>
<dbReference type="Pfam" id="PF00717">
    <property type="entry name" value="Peptidase_S24"/>
    <property type="match status" value="1"/>
</dbReference>
<dbReference type="STRING" id="1338011.BD94_3219"/>
<gene>
    <name evidence="3" type="ORF">BD94_3219</name>
</gene>
<dbReference type="CDD" id="cd06529">
    <property type="entry name" value="S24_LexA-like"/>
    <property type="match status" value="1"/>
</dbReference>
<sequence>MSLFSDNLRVLRDKKNLTQEKLAESLKITRERYVKYEYGTSEAPYDVLKKIANFHHISIDLLLSVDIRKIPTEDLLKLEDNRLVLPIMVDSQGENHIEIVTQKVKAGYLTGYTDPEYIEALEHISLPFLRNGKFRAFPITGDSMPPHRDGSFIVGSYVERLSDITNGKTYIVLTKDEGVAYKRLYKNGKNSFKLSSDNDFYQPYEVKAEDILEVWAFAASISLDEFEPDDISQQTIRDMLLQLKKEIVELKNR</sequence>
<accession>A0A077ELA0</accession>
<evidence type="ECO:0000256" key="1">
    <source>
        <dbReference type="ARBA" id="ARBA00023125"/>
    </source>
</evidence>
<dbReference type="eggNOG" id="COG1396">
    <property type="taxonomic scope" value="Bacteria"/>
</dbReference>
<evidence type="ECO:0000313" key="4">
    <source>
        <dbReference type="Proteomes" id="UP000028933"/>
    </source>
</evidence>
<proteinExistence type="predicted"/>
<dbReference type="InterPro" id="IPR039418">
    <property type="entry name" value="LexA-like"/>
</dbReference>
<protein>
    <recommendedName>
        <fullName evidence="2">HTH cro/C1-type domain-containing protein</fullName>
    </recommendedName>
</protein>
<dbReference type="InterPro" id="IPR001387">
    <property type="entry name" value="Cro/C1-type_HTH"/>
</dbReference>
<evidence type="ECO:0000259" key="2">
    <source>
        <dbReference type="PROSITE" id="PS50943"/>
    </source>
</evidence>
<dbReference type="Gene3D" id="1.10.260.40">
    <property type="entry name" value="lambda repressor-like DNA-binding domains"/>
    <property type="match status" value="1"/>
</dbReference>
<keyword evidence="1" id="KW-0238">DNA-binding</keyword>
<dbReference type="AlphaFoldDB" id="A0A077ELA0"/>
<dbReference type="EMBL" id="CP007547">
    <property type="protein sequence ID" value="AIL46994.1"/>
    <property type="molecule type" value="Genomic_DNA"/>
</dbReference>
<dbReference type="PROSITE" id="PS50943">
    <property type="entry name" value="HTH_CROC1"/>
    <property type="match status" value="1"/>
</dbReference>